<evidence type="ECO:0000313" key="3">
    <source>
        <dbReference type="EMBL" id="KPA35581.1"/>
    </source>
</evidence>
<comment type="caution">
    <text evidence="3">The sequence shown here is derived from an EMBL/GenBank/DDBJ whole genome shotgun (WGS) entry which is preliminary data.</text>
</comment>
<evidence type="ECO:0000256" key="1">
    <source>
        <dbReference type="SAM" id="MobiDB-lite"/>
    </source>
</evidence>
<dbReference type="OrthoDB" id="5244165at2759"/>
<feature type="region of interest" description="Disordered" evidence="1">
    <location>
        <begin position="33"/>
        <end position="152"/>
    </location>
</feature>
<sequence>MQAAVIEAWLNDLDLEQLPQPLPYYYMPKPQTNHSYSLRSTKRPAMNDGSPQRKPRRSQRAKPNQQQLTIRPPPESLDRPTDTTSKVTTSDELDPEATPRPSRDSTRGKASTANYSKSLSDQATLFDRPSLPSSRSSTSTTSKRSTSPVKNLSALRHAGVTYRPLEGHSPLGPAGNTLFQDLDEISMMMGIFPALISADIQKAAGSRQRIHDAHKNQDERSRQELLAELAQIQSIQKSSIRCDTEIDGEAEWNNSVHSAVLRLALGTDDSGLGWRYIPNAKIDPRYLPIMPDGMTASAKMVDYAIFIDDSPTSLPNQRLQTCISKVMIDATESINHIAYTSLRHRPILLGIETKTITRTEVEARIQLGIWIASQIRRIWFLGNELSAKQKDKLKAVMQEMTFPLIYVASDKWSLLFARPEMVDQIEVTVYHEVNLGSTATIKGGGGRGFQI</sequence>
<keyword evidence="4" id="KW-1185">Reference proteome</keyword>
<evidence type="ECO:0000259" key="2">
    <source>
        <dbReference type="Pfam" id="PF20516"/>
    </source>
</evidence>
<dbReference type="InterPro" id="IPR046797">
    <property type="entry name" value="PDDEXK_12"/>
</dbReference>
<dbReference type="AlphaFoldDB" id="A0A0N0V4X7"/>
<dbReference type="Pfam" id="PF20516">
    <property type="entry name" value="PDDEXK_12"/>
    <property type="match status" value="1"/>
</dbReference>
<protein>
    <recommendedName>
        <fullName evidence="2">PD-(D/E)XK nuclease-like domain-containing protein</fullName>
    </recommendedName>
</protein>
<feature type="compositionally biased region" description="Polar residues" evidence="1">
    <location>
        <begin position="108"/>
        <end position="123"/>
    </location>
</feature>
<evidence type="ECO:0000313" key="4">
    <source>
        <dbReference type="Proteomes" id="UP000037904"/>
    </source>
</evidence>
<organism evidence="3 4">
    <name type="scientific">Fusarium langsethiae</name>
    <dbReference type="NCBI Taxonomy" id="179993"/>
    <lineage>
        <taxon>Eukaryota</taxon>
        <taxon>Fungi</taxon>
        <taxon>Dikarya</taxon>
        <taxon>Ascomycota</taxon>
        <taxon>Pezizomycotina</taxon>
        <taxon>Sordariomycetes</taxon>
        <taxon>Hypocreomycetidae</taxon>
        <taxon>Hypocreales</taxon>
        <taxon>Nectriaceae</taxon>
        <taxon>Fusarium</taxon>
    </lineage>
</organism>
<gene>
    <name evidence="3" type="ORF">FLAG1_11708</name>
</gene>
<accession>A0A0N0V4X7</accession>
<feature type="compositionally biased region" description="Low complexity" evidence="1">
    <location>
        <begin position="128"/>
        <end position="148"/>
    </location>
</feature>
<dbReference type="EMBL" id="JXCE01001016">
    <property type="protein sequence ID" value="KPA35581.1"/>
    <property type="molecule type" value="Genomic_DNA"/>
</dbReference>
<dbReference type="Proteomes" id="UP000037904">
    <property type="component" value="Unassembled WGS sequence"/>
</dbReference>
<feature type="domain" description="PD-(D/E)XK nuclease-like" evidence="2">
    <location>
        <begin position="208"/>
        <end position="443"/>
    </location>
</feature>
<reference evidence="3 4" key="1">
    <citation type="submission" date="2015-04" db="EMBL/GenBank/DDBJ databases">
        <title>The draft genome sequence of Fusarium langsethiae, a T-2/HT-2 mycotoxin producer.</title>
        <authorList>
            <person name="Lysoe E."/>
            <person name="Divon H.H."/>
            <person name="Terzi V."/>
            <person name="Orru L."/>
            <person name="Lamontanara A."/>
            <person name="Kolseth A.-K."/>
            <person name="Frandsen R.J."/>
            <person name="Nielsen K."/>
            <person name="Thrane U."/>
        </authorList>
    </citation>
    <scope>NUCLEOTIDE SEQUENCE [LARGE SCALE GENOMIC DNA]</scope>
    <source>
        <strain evidence="3 4">Fl201059</strain>
    </source>
</reference>
<name>A0A0N0V4X7_FUSLA</name>
<proteinExistence type="predicted"/>